<gene>
    <name evidence="9" type="ORF">ACFO3J_10645</name>
</gene>
<dbReference type="Gene3D" id="3.20.20.80">
    <property type="entry name" value="Glycosidases"/>
    <property type="match status" value="1"/>
</dbReference>
<evidence type="ECO:0000313" key="9">
    <source>
        <dbReference type="EMBL" id="MFC4031939.1"/>
    </source>
</evidence>
<dbReference type="InterPro" id="IPR006311">
    <property type="entry name" value="TAT_signal"/>
</dbReference>
<keyword evidence="4" id="KW-0735">Signal-anchor</keyword>
<sequence>MTPNPSPASPAQAAELGRRRLLALGAGAAAAAGLGWTATRGAGPAHADTLPPASTDVHFFYYPWYGSPSVYGSWRHWPQGSSQPPLDISSNYYPKLGAYDSGDSAVVAQHMTWIRQAGVGVVATSWWGQGGYEDQRVPLLLDTAAQYGVKVAFHLEPYGGRTAASTVADIQYINARYGSHPAFFRDPKHGNRPAFYVFQSLLITDWSPLAAVNSANIVLTQTTDVSKATYFGGLYNYAVGTDFTGWKGIADWCRANGRVWAPSVGPGYIDDRAVPGNTTPTLQRADGGTYDRIWSGALSPANGGKPTWVSITSFNEWHEGTMVEPASSAPPAGIGYQTFVGAYGRTGAAAETAYLDRTLYWVQQFTGTTTTPPPTSPPPATTDLALHKAATASGYVQSYGPGNVVDGDANSYWESTNGAFPQWIQIDLGSTRLVSRIVVGLPPSAAWGARSETFGVQASLDANSWVVAKSPAAYAFNPATGNSVTITFPPVNARYLRVTFTANTGWPAAQASRVEVYAG</sequence>
<reference evidence="10" key="1">
    <citation type="journal article" date="2019" name="Int. J. Syst. Evol. Microbiol.">
        <title>The Global Catalogue of Microorganisms (GCM) 10K type strain sequencing project: providing services to taxonomists for standard genome sequencing and annotation.</title>
        <authorList>
            <consortium name="The Broad Institute Genomics Platform"/>
            <consortium name="The Broad Institute Genome Sequencing Center for Infectious Disease"/>
            <person name="Wu L."/>
            <person name="Ma J."/>
        </authorList>
    </citation>
    <scope>NUCLEOTIDE SEQUENCE [LARGE SCALE GENOMIC DNA]</scope>
    <source>
        <strain evidence="10">CGMCC 4.7237</strain>
    </source>
</reference>
<dbReference type="CDD" id="cd11574">
    <property type="entry name" value="GH99"/>
    <property type="match status" value="1"/>
</dbReference>
<evidence type="ECO:0000256" key="5">
    <source>
        <dbReference type="ARBA" id="ARBA00022989"/>
    </source>
</evidence>
<evidence type="ECO:0000259" key="8">
    <source>
        <dbReference type="PROSITE" id="PS50022"/>
    </source>
</evidence>
<evidence type="ECO:0000256" key="6">
    <source>
        <dbReference type="ARBA" id="ARBA00023034"/>
    </source>
</evidence>
<dbReference type="SUPFAM" id="SSF49785">
    <property type="entry name" value="Galactose-binding domain-like"/>
    <property type="match status" value="1"/>
</dbReference>
<evidence type="ECO:0000256" key="3">
    <source>
        <dbReference type="ARBA" id="ARBA00022801"/>
    </source>
</evidence>
<dbReference type="SMART" id="SM00231">
    <property type="entry name" value="FA58C"/>
    <property type="match status" value="1"/>
</dbReference>
<feature type="domain" description="F5/8 type C" evidence="8">
    <location>
        <begin position="369"/>
        <end position="519"/>
    </location>
</feature>
<evidence type="ECO:0000313" key="10">
    <source>
        <dbReference type="Proteomes" id="UP001595765"/>
    </source>
</evidence>
<dbReference type="Proteomes" id="UP001595765">
    <property type="component" value="Unassembled WGS sequence"/>
</dbReference>
<keyword evidence="10" id="KW-1185">Reference proteome</keyword>
<evidence type="ECO:0000256" key="1">
    <source>
        <dbReference type="ARBA" id="ARBA00004323"/>
    </source>
</evidence>
<dbReference type="PANTHER" id="PTHR13572">
    <property type="entry name" value="ENDO-ALPHA-1,2-MANNOSIDASE"/>
    <property type="match status" value="1"/>
</dbReference>
<comment type="caution">
    <text evidence="9">The sequence shown here is derived from an EMBL/GenBank/DDBJ whole genome shotgun (WGS) entry which is preliminary data.</text>
</comment>
<proteinExistence type="predicted"/>
<dbReference type="InterPro" id="IPR026071">
    <property type="entry name" value="Glyco_Hydrolase_99"/>
</dbReference>
<keyword evidence="7" id="KW-0472">Membrane</keyword>
<organism evidence="9 10">
    <name type="scientific">Streptomyces polygonati</name>
    <dbReference type="NCBI Taxonomy" id="1617087"/>
    <lineage>
        <taxon>Bacteria</taxon>
        <taxon>Bacillati</taxon>
        <taxon>Actinomycetota</taxon>
        <taxon>Actinomycetes</taxon>
        <taxon>Kitasatosporales</taxon>
        <taxon>Streptomycetaceae</taxon>
        <taxon>Streptomyces</taxon>
    </lineage>
</organism>
<keyword evidence="3" id="KW-0378">Hydrolase</keyword>
<dbReference type="Pfam" id="PF00754">
    <property type="entry name" value="F5_F8_type_C"/>
    <property type="match status" value="1"/>
</dbReference>
<keyword evidence="5" id="KW-1133">Transmembrane helix</keyword>
<name>A0ABV8HIY9_9ACTN</name>
<evidence type="ECO:0000256" key="7">
    <source>
        <dbReference type="ARBA" id="ARBA00023136"/>
    </source>
</evidence>
<comment type="subcellular location">
    <subcellularLocation>
        <location evidence="1">Golgi apparatus membrane</location>
        <topology evidence="1">Single-pass type II membrane protein</topology>
    </subcellularLocation>
</comment>
<accession>A0ABV8HIY9</accession>
<dbReference type="RefSeq" id="WP_386428468.1">
    <property type="nucleotide sequence ID" value="NZ_JBHSBB010000009.1"/>
</dbReference>
<dbReference type="Gene3D" id="2.60.120.260">
    <property type="entry name" value="Galactose-binding domain-like"/>
    <property type="match status" value="1"/>
</dbReference>
<keyword evidence="2" id="KW-0812">Transmembrane</keyword>
<dbReference type="PROSITE" id="PS51318">
    <property type="entry name" value="TAT"/>
    <property type="match status" value="1"/>
</dbReference>
<dbReference type="PROSITE" id="PS50022">
    <property type="entry name" value="FA58C_3"/>
    <property type="match status" value="1"/>
</dbReference>
<evidence type="ECO:0000256" key="2">
    <source>
        <dbReference type="ARBA" id="ARBA00022692"/>
    </source>
</evidence>
<evidence type="ECO:0000256" key="4">
    <source>
        <dbReference type="ARBA" id="ARBA00022968"/>
    </source>
</evidence>
<dbReference type="InterPro" id="IPR008979">
    <property type="entry name" value="Galactose-bd-like_sf"/>
</dbReference>
<dbReference type="PANTHER" id="PTHR13572:SF4">
    <property type="entry name" value="RE57134P"/>
    <property type="match status" value="1"/>
</dbReference>
<dbReference type="EMBL" id="JBHSBB010000009">
    <property type="protein sequence ID" value="MFC4031939.1"/>
    <property type="molecule type" value="Genomic_DNA"/>
</dbReference>
<dbReference type="Pfam" id="PF16317">
    <property type="entry name" value="Glyco_hydro_99"/>
    <property type="match status" value="1"/>
</dbReference>
<protein>
    <submittedName>
        <fullName evidence="9">Discoidin domain-containing protein</fullName>
    </submittedName>
</protein>
<keyword evidence="6" id="KW-0333">Golgi apparatus</keyword>
<dbReference type="InterPro" id="IPR000421">
    <property type="entry name" value="FA58C"/>
</dbReference>